<sequence>MQEHKKPFSEDELLAAVETVSKRTIRPRMASIGLSRWADDVAGEVIVSAWKARAGFDPELGRLEAWLTGIARNRMADLIDMETRRNPGDLVAGGKDSSAPVEEALDRIAAGDPRSWGTDIAVVVAEHLATMTWLRPVISAAASVMETQAFMVGFLTHLKFESDVRTASKAFGLSEQRVRDCKRLFELHCQVIRRAIDHKEQVSPRGIRVTDLIQCLPGADESGAWTRETAMAMSSWKGPISKVPVEHVVTVTGWERNTVRQYVATTRTLLQVALGVLSAEDAKGRE</sequence>
<dbReference type="AlphaFoldDB" id="A0A2H1JV63"/>
<evidence type="ECO:0000313" key="2">
    <source>
        <dbReference type="EMBL" id="SMX91425.1"/>
    </source>
</evidence>
<dbReference type="InterPro" id="IPR007627">
    <property type="entry name" value="RNA_pol_sigma70_r2"/>
</dbReference>
<dbReference type="GO" id="GO:0003700">
    <property type="term" value="F:DNA-binding transcription factor activity"/>
    <property type="evidence" value="ECO:0007669"/>
    <property type="project" value="InterPro"/>
</dbReference>
<reference evidence="3" key="1">
    <citation type="submission" date="2017-03" db="EMBL/GenBank/DDBJ databases">
        <authorList>
            <person name="Monnet C."/>
        </authorList>
    </citation>
    <scope>NUCLEOTIDE SEQUENCE [LARGE SCALE GENOMIC DNA]</scope>
    <source>
        <strain evidence="3">ATCC 49514</strain>
    </source>
</reference>
<accession>A0A2H1JV63</accession>
<keyword evidence="3" id="KW-1185">Reference proteome</keyword>
<dbReference type="InterPro" id="IPR013325">
    <property type="entry name" value="RNA_pol_sigma_r2"/>
</dbReference>
<dbReference type="Pfam" id="PF04542">
    <property type="entry name" value="Sigma70_r2"/>
    <property type="match status" value="1"/>
</dbReference>
<proteinExistence type="predicted"/>
<dbReference type="EMBL" id="FXYX01000018">
    <property type="protein sequence ID" value="SMX91425.1"/>
    <property type="molecule type" value="Genomic_DNA"/>
</dbReference>
<organism evidence="2 3">
    <name type="scientific">Brevibacterium iodinum ATCC 49514</name>
    <dbReference type="NCBI Taxonomy" id="1255616"/>
    <lineage>
        <taxon>Bacteria</taxon>
        <taxon>Bacillati</taxon>
        <taxon>Actinomycetota</taxon>
        <taxon>Actinomycetes</taxon>
        <taxon>Micrococcales</taxon>
        <taxon>Brevibacteriaceae</taxon>
        <taxon>Brevibacterium</taxon>
    </lineage>
</organism>
<feature type="domain" description="RNA polymerase sigma-70 region 2" evidence="1">
    <location>
        <begin position="36"/>
        <end position="83"/>
    </location>
</feature>
<evidence type="ECO:0000259" key="1">
    <source>
        <dbReference type="Pfam" id="PF04542"/>
    </source>
</evidence>
<protein>
    <submittedName>
        <fullName evidence="2">Sigma-70 region 2</fullName>
    </submittedName>
</protein>
<gene>
    <name evidence="2" type="ORF">BI49514_02399</name>
</gene>
<dbReference type="SUPFAM" id="SSF88946">
    <property type="entry name" value="Sigma2 domain of RNA polymerase sigma factors"/>
    <property type="match status" value="1"/>
</dbReference>
<evidence type="ECO:0000313" key="3">
    <source>
        <dbReference type="Proteomes" id="UP000234382"/>
    </source>
</evidence>
<dbReference type="Proteomes" id="UP000234382">
    <property type="component" value="Unassembled WGS sequence"/>
</dbReference>
<name>A0A2H1JV63_9MICO</name>
<dbReference type="Gene3D" id="1.10.1740.10">
    <property type="match status" value="1"/>
</dbReference>
<dbReference type="GO" id="GO:0006352">
    <property type="term" value="P:DNA-templated transcription initiation"/>
    <property type="evidence" value="ECO:0007669"/>
    <property type="project" value="InterPro"/>
</dbReference>
<dbReference type="RefSeq" id="WP_167444046.1">
    <property type="nucleotide sequence ID" value="NZ_FXYX01000018.1"/>
</dbReference>